<protein>
    <submittedName>
        <fullName evidence="2">Reverse transcriptase domain, Reverse transcriptase zinc-binding domain protein</fullName>
    </submittedName>
</protein>
<keyword evidence="2" id="KW-0808">Transferase</keyword>
<evidence type="ECO:0000313" key="2">
    <source>
        <dbReference type="EMBL" id="PWA77200.1"/>
    </source>
</evidence>
<keyword evidence="3" id="KW-1185">Reference proteome</keyword>
<comment type="caution">
    <text evidence="2">The sequence shown here is derived from an EMBL/GenBank/DDBJ whole genome shotgun (WGS) entry which is preliminary data.</text>
</comment>
<feature type="domain" description="Reverse transcriptase zinc-binding" evidence="1">
    <location>
        <begin position="93"/>
        <end position="155"/>
    </location>
</feature>
<sequence>MFPRLYSLESQKSCKVSDRCIGPFSFNWAWRRRQRNDPKLVQYNSLVDLIREFSPSTSPGHWECSLDASKVYQVRYMRKKIDDFLLCSNDDVVRWKNTIPINFNIHSWRLSNDRLPTRCNLDAHGIDLDLTRCPLCDQGLEDAQHLFVDCSVASSVASNLWSLVKE</sequence>
<dbReference type="EMBL" id="PKPP01002160">
    <property type="protein sequence ID" value="PWA77200.1"/>
    <property type="molecule type" value="Genomic_DNA"/>
</dbReference>
<gene>
    <name evidence="2" type="ORF">CTI12_AA226730</name>
</gene>
<evidence type="ECO:0000259" key="1">
    <source>
        <dbReference type="Pfam" id="PF13966"/>
    </source>
</evidence>
<keyword evidence="2" id="KW-0548">Nucleotidyltransferase</keyword>
<accession>A0A2U1NUQ8</accession>
<dbReference type="Pfam" id="PF13966">
    <property type="entry name" value="zf-RVT"/>
    <property type="match status" value="1"/>
</dbReference>
<reference evidence="2 3" key="1">
    <citation type="journal article" date="2018" name="Mol. Plant">
        <title>The genome of Artemisia annua provides insight into the evolution of Asteraceae family and artemisinin biosynthesis.</title>
        <authorList>
            <person name="Shen Q."/>
            <person name="Zhang L."/>
            <person name="Liao Z."/>
            <person name="Wang S."/>
            <person name="Yan T."/>
            <person name="Shi P."/>
            <person name="Liu M."/>
            <person name="Fu X."/>
            <person name="Pan Q."/>
            <person name="Wang Y."/>
            <person name="Lv Z."/>
            <person name="Lu X."/>
            <person name="Zhang F."/>
            <person name="Jiang W."/>
            <person name="Ma Y."/>
            <person name="Chen M."/>
            <person name="Hao X."/>
            <person name="Li L."/>
            <person name="Tang Y."/>
            <person name="Lv G."/>
            <person name="Zhou Y."/>
            <person name="Sun X."/>
            <person name="Brodelius P.E."/>
            <person name="Rose J.K.C."/>
            <person name="Tang K."/>
        </authorList>
    </citation>
    <scope>NUCLEOTIDE SEQUENCE [LARGE SCALE GENOMIC DNA]</scope>
    <source>
        <strain evidence="3">cv. Huhao1</strain>
        <tissue evidence="2">Leaf</tissue>
    </source>
</reference>
<dbReference type="OrthoDB" id="1705419at2759"/>
<dbReference type="InterPro" id="IPR026960">
    <property type="entry name" value="RVT-Znf"/>
</dbReference>
<dbReference type="PANTHER" id="PTHR36617">
    <property type="entry name" value="PROTEIN, PUTATIVE-RELATED"/>
    <property type="match status" value="1"/>
</dbReference>
<keyword evidence="2" id="KW-0695">RNA-directed DNA polymerase</keyword>
<dbReference type="Proteomes" id="UP000245207">
    <property type="component" value="Unassembled WGS sequence"/>
</dbReference>
<organism evidence="2 3">
    <name type="scientific">Artemisia annua</name>
    <name type="common">Sweet wormwood</name>
    <dbReference type="NCBI Taxonomy" id="35608"/>
    <lineage>
        <taxon>Eukaryota</taxon>
        <taxon>Viridiplantae</taxon>
        <taxon>Streptophyta</taxon>
        <taxon>Embryophyta</taxon>
        <taxon>Tracheophyta</taxon>
        <taxon>Spermatophyta</taxon>
        <taxon>Magnoliopsida</taxon>
        <taxon>eudicotyledons</taxon>
        <taxon>Gunneridae</taxon>
        <taxon>Pentapetalae</taxon>
        <taxon>asterids</taxon>
        <taxon>campanulids</taxon>
        <taxon>Asterales</taxon>
        <taxon>Asteraceae</taxon>
        <taxon>Asteroideae</taxon>
        <taxon>Anthemideae</taxon>
        <taxon>Artemisiinae</taxon>
        <taxon>Artemisia</taxon>
    </lineage>
</organism>
<dbReference type="AlphaFoldDB" id="A0A2U1NUQ8"/>
<proteinExistence type="predicted"/>
<evidence type="ECO:0000313" key="3">
    <source>
        <dbReference type="Proteomes" id="UP000245207"/>
    </source>
</evidence>
<dbReference type="GO" id="GO:0003964">
    <property type="term" value="F:RNA-directed DNA polymerase activity"/>
    <property type="evidence" value="ECO:0007669"/>
    <property type="project" value="UniProtKB-KW"/>
</dbReference>
<dbReference type="PANTHER" id="PTHR36617:SF5">
    <property type="entry name" value="OS05G0421675 PROTEIN"/>
    <property type="match status" value="1"/>
</dbReference>
<name>A0A2U1NUQ8_ARTAN</name>